<dbReference type="EMBL" id="BMZS01000007">
    <property type="protein sequence ID" value="GHD54481.1"/>
    <property type="molecule type" value="Genomic_DNA"/>
</dbReference>
<dbReference type="Pfam" id="PF09835">
    <property type="entry name" value="DUF2062"/>
    <property type="match status" value="1"/>
</dbReference>
<dbReference type="AlphaFoldDB" id="A0A918XUF3"/>
<feature type="domain" description="DUF2062" evidence="3">
    <location>
        <begin position="27"/>
        <end position="174"/>
    </location>
</feature>
<feature type="region of interest" description="Disordered" evidence="1">
    <location>
        <begin position="183"/>
        <end position="202"/>
    </location>
</feature>
<keyword evidence="2" id="KW-0812">Transmembrane</keyword>
<organism evidence="4 5">
    <name type="scientific">Thalassobaculum fulvum</name>
    <dbReference type="NCBI Taxonomy" id="1633335"/>
    <lineage>
        <taxon>Bacteria</taxon>
        <taxon>Pseudomonadati</taxon>
        <taxon>Pseudomonadota</taxon>
        <taxon>Alphaproteobacteria</taxon>
        <taxon>Rhodospirillales</taxon>
        <taxon>Thalassobaculaceae</taxon>
        <taxon>Thalassobaculum</taxon>
    </lineage>
</organism>
<dbReference type="InterPro" id="IPR018639">
    <property type="entry name" value="DUF2062"/>
</dbReference>
<comment type="caution">
    <text evidence="4">The sequence shown here is derived from an EMBL/GenBank/DDBJ whole genome shotgun (WGS) entry which is preliminary data.</text>
</comment>
<evidence type="ECO:0000259" key="3">
    <source>
        <dbReference type="Pfam" id="PF09835"/>
    </source>
</evidence>
<reference evidence="4" key="1">
    <citation type="journal article" date="2014" name="Int. J. Syst. Evol. Microbiol.">
        <title>Complete genome sequence of Corynebacterium casei LMG S-19264T (=DSM 44701T), isolated from a smear-ripened cheese.</title>
        <authorList>
            <consortium name="US DOE Joint Genome Institute (JGI-PGF)"/>
            <person name="Walter F."/>
            <person name="Albersmeier A."/>
            <person name="Kalinowski J."/>
            <person name="Ruckert C."/>
        </authorList>
    </citation>
    <scope>NUCLEOTIDE SEQUENCE</scope>
    <source>
        <strain evidence="4">KCTC 42651</strain>
    </source>
</reference>
<evidence type="ECO:0000256" key="1">
    <source>
        <dbReference type="SAM" id="MobiDB-lite"/>
    </source>
</evidence>
<dbReference type="PANTHER" id="PTHR40547:SF1">
    <property type="entry name" value="SLL0298 PROTEIN"/>
    <property type="match status" value="1"/>
</dbReference>
<gene>
    <name evidence="4" type="ORF">GCM10017083_32040</name>
</gene>
<keyword evidence="5" id="KW-1185">Reference proteome</keyword>
<keyword evidence="2" id="KW-1133">Transmembrane helix</keyword>
<protein>
    <recommendedName>
        <fullName evidence="3">DUF2062 domain-containing protein</fullName>
    </recommendedName>
</protein>
<evidence type="ECO:0000313" key="5">
    <source>
        <dbReference type="Proteomes" id="UP000630353"/>
    </source>
</evidence>
<sequence>MFRAHRNYTLAPEPETPERLLKALFKRIVTKIMRQARRMTLSKGVIARSMAMGMVVGFSPTVGLQMVICLILILIVNRLAGRYLFDIVVSVVGTLVVNPLTMVPTYTLYYVIGCRAVTCSTVVEFQSEHQVHQMLTTLGDGALAIFIGSLPFMIVGGPVGYWIGRGIERFLERRVERRQARQVQMAKRRRDARPQQTVVENG</sequence>
<accession>A0A918XUF3</accession>
<feature type="transmembrane region" description="Helical" evidence="2">
    <location>
        <begin position="51"/>
        <end position="76"/>
    </location>
</feature>
<evidence type="ECO:0000313" key="4">
    <source>
        <dbReference type="EMBL" id="GHD54481.1"/>
    </source>
</evidence>
<dbReference type="Proteomes" id="UP000630353">
    <property type="component" value="Unassembled WGS sequence"/>
</dbReference>
<reference evidence="4" key="2">
    <citation type="submission" date="2020-09" db="EMBL/GenBank/DDBJ databases">
        <authorList>
            <person name="Sun Q."/>
            <person name="Kim S."/>
        </authorList>
    </citation>
    <scope>NUCLEOTIDE SEQUENCE</scope>
    <source>
        <strain evidence="4">KCTC 42651</strain>
    </source>
</reference>
<keyword evidence="2" id="KW-0472">Membrane</keyword>
<proteinExistence type="predicted"/>
<feature type="transmembrane region" description="Helical" evidence="2">
    <location>
        <begin position="142"/>
        <end position="164"/>
    </location>
</feature>
<dbReference type="PANTHER" id="PTHR40547">
    <property type="entry name" value="SLL0298 PROTEIN"/>
    <property type="match status" value="1"/>
</dbReference>
<name>A0A918XUF3_9PROT</name>
<evidence type="ECO:0000256" key="2">
    <source>
        <dbReference type="SAM" id="Phobius"/>
    </source>
</evidence>